<keyword evidence="5" id="KW-1185">Reference proteome</keyword>
<accession>A0A160T8S3</accession>
<dbReference type="OrthoDB" id="5917943at2"/>
<evidence type="ECO:0000256" key="1">
    <source>
        <dbReference type="ARBA" id="ARBA00022722"/>
    </source>
</evidence>
<dbReference type="GO" id="GO:0004519">
    <property type="term" value="F:endonuclease activity"/>
    <property type="evidence" value="ECO:0007669"/>
    <property type="project" value="UniProtKB-KW"/>
</dbReference>
<dbReference type="Proteomes" id="UP000215027">
    <property type="component" value="Chromosome II"/>
</dbReference>
<keyword evidence="2 4" id="KW-0255">Endonuclease</keyword>
<gene>
    <name evidence="4" type="ORF">CFX0092_B0615</name>
</gene>
<sequence>MNKHEFLQRLQVEMDSFNRAVSTAQGDWVVKGFIDVARNIYTISTDTKVVSKVMELLLFPELVRFAQENNLKLHLAEQQNFYPDVTFIDEENHLFAVDLKSTYRVNSVRTNGMTLGAFTGYFRTRGSKKNCSFPYEDYTGHFVLGVIYSPVYGVDERRRYSLDDLELISSVITDFQFYAQEKFRIASDRPGSGNTKNIGSVLGIQDLIAGTGPFNELGEEIFNDYWMYFLTADMARAAELPNRPYTNLQTYRIYKGVGK</sequence>
<reference evidence="4" key="1">
    <citation type="submission" date="2016-01" db="EMBL/GenBank/DDBJ databases">
        <authorList>
            <person name="Mcilroy J.S."/>
            <person name="Karst M S."/>
            <person name="Albertsen M."/>
        </authorList>
    </citation>
    <scope>NUCLEOTIDE SEQUENCE</scope>
    <source>
        <strain evidence="4">Cfx-K</strain>
    </source>
</reference>
<proteinExistence type="predicted"/>
<evidence type="ECO:0000313" key="4">
    <source>
        <dbReference type="EMBL" id="CUS06149.1"/>
    </source>
</evidence>
<dbReference type="EMBL" id="LN890656">
    <property type="protein sequence ID" value="CUS06149.1"/>
    <property type="molecule type" value="Genomic_DNA"/>
</dbReference>
<protein>
    <submittedName>
        <fullName evidence="4">Restriction endonuclease EcoRV</fullName>
    </submittedName>
</protein>
<dbReference type="InterPro" id="IPR011335">
    <property type="entry name" value="Restrct_endonuc-II-like"/>
</dbReference>
<dbReference type="REBASE" id="154728">
    <property type="entry name" value="AspCfxKORF616P"/>
</dbReference>
<dbReference type="InterPro" id="IPR015314">
    <property type="entry name" value="Restrct_endonuc_II_EcoRV"/>
</dbReference>
<dbReference type="SUPFAM" id="SSF52980">
    <property type="entry name" value="Restriction endonuclease-like"/>
    <property type="match status" value="1"/>
</dbReference>
<name>A0A160T8S3_9CHLR</name>
<dbReference type="KEGG" id="pbf:CFX0092_B0615"/>
<dbReference type="RefSeq" id="WP_095045465.1">
    <property type="nucleotide sequence ID" value="NZ_LN890656.1"/>
</dbReference>
<dbReference type="GO" id="GO:0016787">
    <property type="term" value="F:hydrolase activity"/>
    <property type="evidence" value="ECO:0007669"/>
    <property type="project" value="UniProtKB-KW"/>
</dbReference>
<keyword evidence="3" id="KW-0378">Hydrolase</keyword>
<keyword evidence="1" id="KW-0540">Nuclease</keyword>
<dbReference type="AlphaFoldDB" id="A0A160T8S3"/>
<organism evidence="4 5">
    <name type="scientific">Candidatus Promineifilum breve</name>
    <dbReference type="NCBI Taxonomy" id="1806508"/>
    <lineage>
        <taxon>Bacteria</taxon>
        <taxon>Bacillati</taxon>
        <taxon>Chloroflexota</taxon>
        <taxon>Ardenticatenia</taxon>
        <taxon>Candidatus Promineifilales</taxon>
        <taxon>Candidatus Promineifilaceae</taxon>
        <taxon>Candidatus Promineifilum</taxon>
    </lineage>
</organism>
<evidence type="ECO:0000256" key="3">
    <source>
        <dbReference type="ARBA" id="ARBA00022801"/>
    </source>
</evidence>
<dbReference type="InterPro" id="IPR037057">
    <property type="entry name" value="DNA_rep_MutH/T2_RE_sf"/>
</dbReference>
<dbReference type="Pfam" id="PF09233">
    <property type="entry name" value="Endonuc-EcoRV"/>
    <property type="match status" value="1"/>
</dbReference>
<evidence type="ECO:0000256" key="2">
    <source>
        <dbReference type="ARBA" id="ARBA00022759"/>
    </source>
</evidence>
<dbReference type="GO" id="GO:0003677">
    <property type="term" value="F:DNA binding"/>
    <property type="evidence" value="ECO:0007669"/>
    <property type="project" value="InterPro"/>
</dbReference>
<evidence type="ECO:0000313" key="5">
    <source>
        <dbReference type="Proteomes" id="UP000215027"/>
    </source>
</evidence>
<dbReference type="CDD" id="cd22323">
    <property type="entry name" value="EcoRV-like"/>
    <property type="match status" value="1"/>
</dbReference>
<dbReference type="Gene3D" id="3.40.600.10">
    <property type="entry name" value="DNA mismatch repair MutH/Restriction endonuclease, type II"/>
    <property type="match status" value="1"/>
</dbReference>